<dbReference type="InterPro" id="IPR015424">
    <property type="entry name" value="PyrdxlP-dep_Trfase"/>
</dbReference>
<dbReference type="InterPro" id="IPR015422">
    <property type="entry name" value="PyrdxlP-dep_Trfase_small"/>
</dbReference>
<dbReference type="Gene3D" id="3.40.640.10">
    <property type="entry name" value="Type I PLP-dependent aspartate aminotransferase-like (Major domain)"/>
    <property type="match status" value="1"/>
</dbReference>
<evidence type="ECO:0000313" key="6">
    <source>
        <dbReference type="Proteomes" id="UP000094969"/>
    </source>
</evidence>
<evidence type="ECO:0000313" key="5">
    <source>
        <dbReference type="EMBL" id="AOO80382.1"/>
    </source>
</evidence>
<dbReference type="InterPro" id="IPR000653">
    <property type="entry name" value="DegT/StrS_aminotransferase"/>
</dbReference>
<keyword evidence="3 4" id="KW-0663">Pyridoxal phosphate</keyword>
<dbReference type="GO" id="GO:0030170">
    <property type="term" value="F:pyridoxal phosphate binding"/>
    <property type="evidence" value="ECO:0007669"/>
    <property type="project" value="TreeGrafter"/>
</dbReference>
<dbReference type="RefSeq" id="WP_069689602.1">
    <property type="nucleotide sequence ID" value="NZ_CP017147.1"/>
</dbReference>
<protein>
    <submittedName>
        <fullName evidence="5">Glutamine--scyllo-inositol aminotransferase</fullName>
    </submittedName>
</protein>
<name>A0A1D7TZ31_9HYPH</name>
<gene>
    <name evidence="5" type="ORF">BHK69_07810</name>
</gene>
<evidence type="ECO:0000256" key="4">
    <source>
        <dbReference type="RuleBase" id="RU004508"/>
    </source>
</evidence>
<accession>A0A1D7TZ31</accession>
<dbReference type="GO" id="GO:0008483">
    <property type="term" value="F:transaminase activity"/>
    <property type="evidence" value="ECO:0007669"/>
    <property type="project" value="UniProtKB-KW"/>
</dbReference>
<proteinExistence type="inferred from homology"/>
<dbReference type="AlphaFoldDB" id="A0A1D7TZ31"/>
<dbReference type="PANTHER" id="PTHR30244:SF34">
    <property type="entry name" value="DTDP-4-AMINO-4,6-DIDEOXYGALACTOSE TRANSAMINASE"/>
    <property type="match status" value="1"/>
</dbReference>
<organism evidence="5 6">
    <name type="scientific">Bosea vaviloviae</name>
    <dbReference type="NCBI Taxonomy" id="1526658"/>
    <lineage>
        <taxon>Bacteria</taxon>
        <taxon>Pseudomonadati</taxon>
        <taxon>Pseudomonadota</taxon>
        <taxon>Alphaproteobacteria</taxon>
        <taxon>Hyphomicrobiales</taxon>
        <taxon>Boseaceae</taxon>
        <taxon>Bosea</taxon>
    </lineage>
</organism>
<evidence type="ECO:0000256" key="1">
    <source>
        <dbReference type="ARBA" id="ARBA00037999"/>
    </source>
</evidence>
<dbReference type="EMBL" id="CP017147">
    <property type="protein sequence ID" value="AOO80382.1"/>
    <property type="molecule type" value="Genomic_DNA"/>
</dbReference>
<dbReference type="PANTHER" id="PTHR30244">
    <property type="entry name" value="TRANSAMINASE"/>
    <property type="match status" value="1"/>
</dbReference>
<keyword evidence="5" id="KW-0808">Transferase</keyword>
<evidence type="ECO:0000256" key="3">
    <source>
        <dbReference type="PIRSR" id="PIRSR000390-2"/>
    </source>
</evidence>
<sequence length="373" mass="40917">MKRIPVAGPSITAREIDYVTQAVTSAWYGDAGMFHGRFEAAFANHCGRRHAIALPSCTSALHLALMALDIEPGDEVIVPDATWIASVAPVHYVGATPVFADIDRDSWCLSPEAFEAAITPRTKAAIVVDLYGSMPDWDRLNAIAAANGVALIEDAAEAIGSRWRDRPAGAFGVMSAFSFHGSKTLTTGEGGMLVLDDEKLLERVQRLRDHGRSPGDTMFFNDEVGWKYKMSSMQAALGLAQLERVDELVDGKRRIFSWYREALSDWNGGKLNPDVDGLYNSYWMSTVVLDSEIGVRKEKLIPLMRQEGIDVRPFFYPLSQLPAFRDTPEAAIARDRNTVAAAVTPCGINLPSALSLTRDDIERVASALKRLTL</sequence>
<evidence type="ECO:0000256" key="2">
    <source>
        <dbReference type="PIRSR" id="PIRSR000390-1"/>
    </source>
</evidence>
<feature type="modified residue" description="N6-(pyridoxal phosphate)lysine" evidence="3">
    <location>
        <position position="183"/>
    </location>
</feature>
<dbReference type="KEGG" id="bvv:BHK69_07810"/>
<dbReference type="CDD" id="cd00616">
    <property type="entry name" value="AHBA_syn"/>
    <property type="match status" value="1"/>
</dbReference>
<keyword evidence="5" id="KW-0032">Aminotransferase</keyword>
<dbReference type="Gene3D" id="3.90.1150.10">
    <property type="entry name" value="Aspartate Aminotransferase, domain 1"/>
    <property type="match status" value="1"/>
</dbReference>
<dbReference type="InterPro" id="IPR015421">
    <property type="entry name" value="PyrdxlP-dep_Trfase_major"/>
</dbReference>
<dbReference type="PIRSF" id="PIRSF000390">
    <property type="entry name" value="PLP_StrS"/>
    <property type="match status" value="1"/>
</dbReference>
<dbReference type="OrthoDB" id="9768668at2"/>
<feature type="active site" description="Proton acceptor" evidence="2">
    <location>
        <position position="183"/>
    </location>
</feature>
<dbReference type="Pfam" id="PF01041">
    <property type="entry name" value="DegT_DnrJ_EryC1"/>
    <property type="match status" value="1"/>
</dbReference>
<keyword evidence="6" id="KW-1185">Reference proteome</keyword>
<comment type="similarity">
    <text evidence="1 4">Belongs to the DegT/DnrJ/EryC1 family.</text>
</comment>
<dbReference type="GO" id="GO:0000271">
    <property type="term" value="P:polysaccharide biosynthetic process"/>
    <property type="evidence" value="ECO:0007669"/>
    <property type="project" value="TreeGrafter"/>
</dbReference>
<dbReference type="SUPFAM" id="SSF53383">
    <property type="entry name" value="PLP-dependent transferases"/>
    <property type="match status" value="1"/>
</dbReference>
<dbReference type="STRING" id="1526658.BHK69_07810"/>
<reference evidence="5 6" key="1">
    <citation type="journal article" date="2015" name="Antonie Van Leeuwenhoek">
        <title>Bosea vaviloviae sp. nov., a new species of slow-growing rhizobia isolated from nodules of the relict species Vavilovia formosa (Stev.) Fed.</title>
        <authorList>
            <person name="Safronova V.I."/>
            <person name="Kuznetsova I.G."/>
            <person name="Sazanova A.L."/>
            <person name="Kimeklis A.K."/>
            <person name="Belimov A.A."/>
            <person name="Andronov E.E."/>
            <person name="Pinaev A.G."/>
            <person name="Chizhevskaya E.P."/>
            <person name="Pukhaev A.R."/>
            <person name="Popov K.P."/>
            <person name="Willems A."/>
            <person name="Tikhonovich I.A."/>
        </authorList>
    </citation>
    <scope>NUCLEOTIDE SEQUENCE [LARGE SCALE GENOMIC DNA]</scope>
    <source>
        <strain evidence="5 6">Vaf18</strain>
    </source>
</reference>
<dbReference type="Proteomes" id="UP000094969">
    <property type="component" value="Chromosome"/>
</dbReference>